<dbReference type="EMBL" id="JADQAZ010000003">
    <property type="protein sequence ID" value="MBT0958717.1"/>
    <property type="molecule type" value="Genomic_DNA"/>
</dbReference>
<evidence type="ECO:0000313" key="2">
    <source>
        <dbReference type="Proteomes" id="UP001315686"/>
    </source>
</evidence>
<proteinExistence type="predicted"/>
<gene>
    <name evidence="1" type="ORF">IV417_15110</name>
</gene>
<keyword evidence="2" id="KW-1185">Reference proteome</keyword>
<sequence length="74" mass="8509">MPKRSNPAALSPDHISEVIEMALSDHTGFAEIKAEYGISDSQVKTLMRQELKRSSYRAWRKRLRAFGARRAVYK</sequence>
<comment type="caution">
    <text evidence="1">The sequence shown here is derived from an EMBL/GenBank/DDBJ whole genome shotgun (WGS) entry which is preliminary data.</text>
</comment>
<dbReference type="Proteomes" id="UP001315686">
    <property type="component" value="Unassembled WGS sequence"/>
</dbReference>
<dbReference type="RefSeq" id="WP_327794938.1">
    <property type="nucleotide sequence ID" value="NZ_JADQAZ010000003.1"/>
</dbReference>
<reference evidence="1 2" key="1">
    <citation type="journal article" date="2021" name="Arch. Microbiol.">
        <title>Harenicola maris gen. nov., sp. nov. isolated from the Sea of Japan shallow sediments.</title>
        <authorList>
            <person name="Romanenko L.A."/>
            <person name="Kurilenko V.V."/>
            <person name="Chernysheva N.Y."/>
            <person name="Tekutyeva L.A."/>
            <person name="Velansky P.V."/>
            <person name="Svetashev V.I."/>
            <person name="Isaeva M.P."/>
        </authorList>
    </citation>
    <scope>NUCLEOTIDE SEQUENCE [LARGE SCALE GENOMIC DNA]</scope>
    <source>
        <strain evidence="1 2">KMM 3653</strain>
    </source>
</reference>
<dbReference type="AlphaFoldDB" id="A0AAP2CQL0"/>
<organism evidence="1 2">
    <name type="scientific">Harenicola maris</name>
    <dbReference type="NCBI Taxonomy" id="2841044"/>
    <lineage>
        <taxon>Bacteria</taxon>
        <taxon>Pseudomonadati</taxon>
        <taxon>Pseudomonadota</taxon>
        <taxon>Alphaproteobacteria</taxon>
        <taxon>Rhodobacterales</taxon>
        <taxon>Paracoccaceae</taxon>
        <taxon>Harenicola</taxon>
    </lineage>
</organism>
<dbReference type="InterPro" id="IPR019882">
    <property type="entry name" value="CHP03643"/>
</dbReference>
<accession>A0AAP2CQL0</accession>
<protein>
    <submittedName>
        <fullName evidence="1">DUF2805 domain-containing protein</fullName>
    </submittedName>
</protein>
<dbReference type="Pfam" id="PF10985">
    <property type="entry name" value="DUF2805"/>
    <property type="match status" value="1"/>
</dbReference>
<evidence type="ECO:0000313" key="1">
    <source>
        <dbReference type="EMBL" id="MBT0958717.1"/>
    </source>
</evidence>
<name>A0AAP2CQL0_9RHOB</name>